<accession>A0ABU6HDM1</accession>
<organism evidence="5 6">
    <name type="scientific">Mesobacterium hydrothermale</name>
    <dbReference type="NCBI Taxonomy" id="3111907"/>
    <lineage>
        <taxon>Bacteria</taxon>
        <taxon>Pseudomonadati</taxon>
        <taxon>Pseudomonadota</taxon>
        <taxon>Alphaproteobacteria</taxon>
        <taxon>Rhodobacterales</taxon>
        <taxon>Roseobacteraceae</taxon>
        <taxon>Mesobacterium</taxon>
    </lineage>
</organism>
<evidence type="ECO:0000313" key="5">
    <source>
        <dbReference type="EMBL" id="MEC3860553.1"/>
    </source>
</evidence>
<feature type="domain" description="HTH araC/xylS-type" evidence="4">
    <location>
        <begin position="183"/>
        <end position="281"/>
    </location>
</feature>
<dbReference type="InterPro" id="IPR009057">
    <property type="entry name" value="Homeodomain-like_sf"/>
</dbReference>
<dbReference type="InterPro" id="IPR037923">
    <property type="entry name" value="HTH-like"/>
</dbReference>
<dbReference type="PROSITE" id="PS01124">
    <property type="entry name" value="HTH_ARAC_FAMILY_2"/>
    <property type="match status" value="1"/>
</dbReference>
<dbReference type="SMART" id="SM00342">
    <property type="entry name" value="HTH_ARAC"/>
    <property type="match status" value="1"/>
</dbReference>
<dbReference type="SUPFAM" id="SSF51215">
    <property type="entry name" value="Regulatory protein AraC"/>
    <property type="match status" value="1"/>
</dbReference>
<sequence>MPPRPAFLSKPMAAATSGAPAPVSGGVRLVPLAQLTASNSWRLSLQHDRPENLLVWFTRGQGRVTVNGVRRGIGAHNAIYLPARTLIAIEPGPQSLAQVLISPTGLTGQLPHRPVHLRVRESLAQGELTAELDAIQRELREDRPYMAAALQARIGLVAVWLHRQVEAGSSDAPRETAAHRLVKRFAARVVAQYNTDQTMAEHAEALNVTPTHLTRVCREACGLTAADILTQRRLYEARLRLAQPRPAIQDIASDLGFTSAAYFTRFVQQHTGMTPSALRAQGAQVR</sequence>
<dbReference type="PANTHER" id="PTHR43280">
    <property type="entry name" value="ARAC-FAMILY TRANSCRIPTIONAL REGULATOR"/>
    <property type="match status" value="1"/>
</dbReference>
<gene>
    <name evidence="5" type="ORF">VK792_04600</name>
</gene>
<keyword evidence="1" id="KW-0805">Transcription regulation</keyword>
<dbReference type="SUPFAM" id="SSF46689">
    <property type="entry name" value="Homeodomain-like"/>
    <property type="match status" value="1"/>
</dbReference>
<dbReference type="InterPro" id="IPR020449">
    <property type="entry name" value="Tscrpt_reg_AraC-type_HTH"/>
</dbReference>
<dbReference type="InterPro" id="IPR018062">
    <property type="entry name" value="HTH_AraC-typ_CS"/>
</dbReference>
<dbReference type="InterPro" id="IPR018060">
    <property type="entry name" value="HTH_AraC"/>
</dbReference>
<name>A0ABU6HDM1_9RHOB</name>
<comment type="caution">
    <text evidence="5">The sequence shown here is derived from an EMBL/GenBank/DDBJ whole genome shotgun (WGS) entry which is preliminary data.</text>
</comment>
<keyword evidence="3" id="KW-0804">Transcription</keyword>
<proteinExistence type="predicted"/>
<dbReference type="Pfam" id="PF12833">
    <property type="entry name" value="HTH_18"/>
    <property type="match status" value="1"/>
</dbReference>
<protein>
    <submittedName>
        <fullName evidence="5">Helix-turn-helix domain-containing protein</fullName>
    </submittedName>
</protein>
<dbReference type="PRINTS" id="PR00032">
    <property type="entry name" value="HTHARAC"/>
</dbReference>
<keyword evidence="2" id="KW-0238">DNA-binding</keyword>
<evidence type="ECO:0000259" key="4">
    <source>
        <dbReference type="PROSITE" id="PS01124"/>
    </source>
</evidence>
<reference evidence="5 6" key="1">
    <citation type="submission" date="2024-01" db="EMBL/GenBank/DDBJ databases">
        <title>Mesobacterium rodlantinim sp. nov., isolated from shallow sea hydrothermal systems off Kueishantao Island.</title>
        <authorList>
            <person name="Su Z."/>
            <person name="Tang K."/>
        </authorList>
    </citation>
    <scope>NUCLEOTIDE SEQUENCE [LARGE SCALE GENOMIC DNA]</scope>
    <source>
        <strain evidence="5 6">TK19101</strain>
    </source>
</reference>
<dbReference type="Gene3D" id="1.10.10.60">
    <property type="entry name" value="Homeodomain-like"/>
    <property type="match status" value="1"/>
</dbReference>
<dbReference type="PANTHER" id="PTHR43280:SF32">
    <property type="entry name" value="TRANSCRIPTIONAL REGULATORY PROTEIN"/>
    <property type="match status" value="1"/>
</dbReference>
<dbReference type="EMBL" id="JAYLLH010000004">
    <property type="protein sequence ID" value="MEC3860553.1"/>
    <property type="molecule type" value="Genomic_DNA"/>
</dbReference>
<dbReference type="Proteomes" id="UP001348149">
    <property type="component" value="Unassembled WGS sequence"/>
</dbReference>
<evidence type="ECO:0000256" key="1">
    <source>
        <dbReference type="ARBA" id="ARBA00023015"/>
    </source>
</evidence>
<evidence type="ECO:0000256" key="3">
    <source>
        <dbReference type="ARBA" id="ARBA00023163"/>
    </source>
</evidence>
<evidence type="ECO:0000256" key="2">
    <source>
        <dbReference type="ARBA" id="ARBA00023125"/>
    </source>
</evidence>
<keyword evidence="6" id="KW-1185">Reference proteome</keyword>
<dbReference type="PROSITE" id="PS00041">
    <property type="entry name" value="HTH_ARAC_FAMILY_1"/>
    <property type="match status" value="1"/>
</dbReference>
<evidence type="ECO:0000313" key="6">
    <source>
        <dbReference type="Proteomes" id="UP001348149"/>
    </source>
</evidence>